<dbReference type="Proteomes" id="UP000321638">
    <property type="component" value="Unassembled WGS sequence"/>
</dbReference>
<name>A0A5C8PMJ1_9HYPH</name>
<dbReference type="OrthoDB" id="9806868at2"/>
<dbReference type="InterPro" id="IPR004360">
    <property type="entry name" value="Glyas_Fos-R_dOase_dom"/>
</dbReference>
<evidence type="ECO:0000313" key="2">
    <source>
        <dbReference type="EMBL" id="TXL74585.1"/>
    </source>
</evidence>
<keyword evidence="3" id="KW-1185">Reference proteome</keyword>
<evidence type="ECO:0000313" key="3">
    <source>
        <dbReference type="Proteomes" id="UP000321638"/>
    </source>
</evidence>
<dbReference type="Gene3D" id="3.30.720.120">
    <property type="match status" value="1"/>
</dbReference>
<dbReference type="Pfam" id="PF00903">
    <property type="entry name" value="Glyoxalase"/>
    <property type="match status" value="1"/>
</dbReference>
<dbReference type="Gene3D" id="3.30.720.110">
    <property type="match status" value="1"/>
</dbReference>
<sequence length="151" mass="16470">MMRVTRDQEVPMRATATIIPTMRYRDAPGAIAWLCDVFGFEKHLVVPGEDGTIAHAQLTRGNSMIMLGSINDSQFGQLMRQPEEIGGGATQSIYVVVPDIDAHHAHAKAAGAEIVIDLAAQDYGGKLYTCRDPEGHVWNFGSYDPWTEPAG</sequence>
<reference evidence="2 3" key="1">
    <citation type="submission" date="2019-06" db="EMBL/GenBank/DDBJ databases">
        <title>New taxonomy in bacterial strain CC-CFT640, isolated from vineyard.</title>
        <authorList>
            <person name="Lin S.-Y."/>
            <person name="Tsai C.-F."/>
            <person name="Young C.-C."/>
        </authorList>
    </citation>
    <scope>NUCLEOTIDE SEQUENCE [LARGE SCALE GENOMIC DNA]</scope>
    <source>
        <strain evidence="2 3">CC-CFT640</strain>
    </source>
</reference>
<protein>
    <submittedName>
        <fullName evidence="2">Glyoxalase</fullName>
    </submittedName>
</protein>
<gene>
    <name evidence="2" type="ORF">FHP25_15990</name>
</gene>
<dbReference type="AlphaFoldDB" id="A0A5C8PMJ1"/>
<evidence type="ECO:0000259" key="1">
    <source>
        <dbReference type="PROSITE" id="PS51819"/>
    </source>
</evidence>
<dbReference type="InterPro" id="IPR037523">
    <property type="entry name" value="VOC_core"/>
</dbReference>
<accession>A0A5C8PMJ1</accession>
<organism evidence="2 3">
    <name type="scientific">Vineibacter terrae</name>
    <dbReference type="NCBI Taxonomy" id="2586908"/>
    <lineage>
        <taxon>Bacteria</taxon>
        <taxon>Pseudomonadati</taxon>
        <taxon>Pseudomonadota</taxon>
        <taxon>Alphaproteobacteria</taxon>
        <taxon>Hyphomicrobiales</taxon>
        <taxon>Vineibacter</taxon>
    </lineage>
</organism>
<dbReference type="SUPFAM" id="SSF54593">
    <property type="entry name" value="Glyoxalase/Bleomycin resistance protein/Dihydroxybiphenyl dioxygenase"/>
    <property type="match status" value="1"/>
</dbReference>
<dbReference type="EMBL" id="VDUZ01000017">
    <property type="protein sequence ID" value="TXL74585.1"/>
    <property type="molecule type" value="Genomic_DNA"/>
</dbReference>
<dbReference type="InterPro" id="IPR029068">
    <property type="entry name" value="Glyas_Bleomycin-R_OHBP_Dase"/>
</dbReference>
<comment type="caution">
    <text evidence="2">The sequence shown here is derived from an EMBL/GenBank/DDBJ whole genome shotgun (WGS) entry which is preliminary data.</text>
</comment>
<proteinExistence type="predicted"/>
<dbReference type="PANTHER" id="PTHR34109">
    <property type="entry name" value="BNAUNNG04460D PROTEIN-RELATED"/>
    <property type="match status" value="1"/>
</dbReference>
<dbReference type="PANTHER" id="PTHR34109:SF1">
    <property type="entry name" value="VOC DOMAIN-CONTAINING PROTEIN"/>
    <property type="match status" value="1"/>
</dbReference>
<feature type="domain" description="VOC" evidence="1">
    <location>
        <begin position="15"/>
        <end position="143"/>
    </location>
</feature>
<dbReference type="PROSITE" id="PS51819">
    <property type="entry name" value="VOC"/>
    <property type="match status" value="1"/>
</dbReference>